<protein>
    <submittedName>
        <fullName evidence="6">Filamentous haemagglutinin-like protein</fullName>
    </submittedName>
</protein>
<dbReference type="Proteomes" id="UP000008809">
    <property type="component" value="Chromosome"/>
</dbReference>
<evidence type="ECO:0000256" key="2">
    <source>
        <dbReference type="ARBA" id="ARBA00022525"/>
    </source>
</evidence>
<dbReference type="PANTHER" id="PTHR12338:SF8">
    <property type="entry name" value="HEME_HEMOPEXIN-BINDING PROTEIN"/>
    <property type="match status" value="1"/>
</dbReference>
<gene>
    <name evidence="6" type="ordered locus">RPB_3126</name>
</gene>
<evidence type="ECO:0000313" key="7">
    <source>
        <dbReference type="Proteomes" id="UP000008809"/>
    </source>
</evidence>
<dbReference type="InterPro" id="IPR050909">
    <property type="entry name" value="Bact_Autotransporter_VF"/>
</dbReference>
<dbReference type="HOGENOM" id="CLU_000163_1_0_5"/>
<organism evidence="6 7">
    <name type="scientific">Rhodopseudomonas palustris (strain HaA2)</name>
    <dbReference type="NCBI Taxonomy" id="316058"/>
    <lineage>
        <taxon>Bacteria</taxon>
        <taxon>Pseudomonadati</taxon>
        <taxon>Pseudomonadota</taxon>
        <taxon>Alphaproteobacteria</taxon>
        <taxon>Hyphomicrobiales</taxon>
        <taxon>Nitrobacteraceae</taxon>
        <taxon>Rhodopseudomonas</taxon>
    </lineage>
</organism>
<dbReference type="NCBIfam" id="TIGR01901">
    <property type="entry name" value="adhes_NPXG"/>
    <property type="match status" value="1"/>
</dbReference>
<dbReference type="Gene3D" id="2.160.20.10">
    <property type="entry name" value="Single-stranded right-handed beta-helix, Pectin lyase-like"/>
    <property type="match status" value="2"/>
</dbReference>
<evidence type="ECO:0000256" key="4">
    <source>
        <dbReference type="SAM" id="MobiDB-lite"/>
    </source>
</evidence>
<dbReference type="STRING" id="316058.RPB_3126"/>
<dbReference type="InterPro" id="IPR011050">
    <property type="entry name" value="Pectin_lyase_fold/virulence"/>
</dbReference>
<dbReference type="Pfam" id="PF12545">
    <property type="entry name" value="DUF3739"/>
    <property type="match status" value="1"/>
</dbReference>
<comment type="subcellular location">
    <subcellularLocation>
        <location evidence="1">Secreted</location>
    </subcellularLocation>
</comment>
<keyword evidence="2" id="KW-0964">Secreted</keyword>
<feature type="region of interest" description="Disordered" evidence="4">
    <location>
        <begin position="4310"/>
        <end position="4347"/>
    </location>
</feature>
<dbReference type="EMBL" id="CP000250">
    <property type="protein sequence ID" value="ABD07822.1"/>
    <property type="molecule type" value="Genomic_DNA"/>
</dbReference>
<accession>Q2IVD8</accession>
<dbReference type="eggNOG" id="COG3210">
    <property type="taxonomic scope" value="Bacteria"/>
</dbReference>
<evidence type="ECO:0000313" key="6">
    <source>
        <dbReference type="EMBL" id="ABD07822.1"/>
    </source>
</evidence>
<keyword evidence="7" id="KW-1185">Reference proteome</keyword>
<feature type="compositionally biased region" description="Basic and acidic residues" evidence="4">
    <location>
        <begin position="4319"/>
        <end position="4329"/>
    </location>
</feature>
<dbReference type="SUPFAM" id="SSF51126">
    <property type="entry name" value="Pectin lyase-like"/>
    <property type="match status" value="1"/>
</dbReference>
<evidence type="ECO:0000256" key="3">
    <source>
        <dbReference type="ARBA" id="ARBA00022729"/>
    </source>
</evidence>
<dbReference type="SMART" id="SM00912">
    <property type="entry name" value="Haemagg_act"/>
    <property type="match status" value="1"/>
</dbReference>
<evidence type="ECO:0000256" key="1">
    <source>
        <dbReference type="ARBA" id="ARBA00004613"/>
    </source>
</evidence>
<evidence type="ECO:0000259" key="5">
    <source>
        <dbReference type="SMART" id="SM00912"/>
    </source>
</evidence>
<reference evidence="6 7" key="1">
    <citation type="submission" date="2006-01" db="EMBL/GenBank/DDBJ databases">
        <title>Complete sequence of Rhodopseudomonas palustris HaA2.</title>
        <authorList>
            <consortium name="US DOE Joint Genome Institute"/>
            <person name="Copeland A."/>
            <person name="Lucas S."/>
            <person name="Lapidus A."/>
            <person name="Barry K."/>
            <person name="Detter J.C."/>
            <person name="Glavina T."/>
            <person name="Hammon N."/>
            <person name="Israni S."/>
            <person name="Pitluck S."/>
            <person name="Chain P."/>
            <person name="Malfatti S."/>
            <person name="Shin M."/>
            <person name="Vergez L."/>
            <person name="Schmutz J."/>
            <person name="Larimer F."/>
            <person name="Land M."/>
            <person name="Hauser L."/>
            <person name="Pelletier D.A."/>
            <person name="Kyrpides N."/>
            <person name="Anderson I."/>
            <person name="Oda Y."/>
            <person name="Harwood C.S."/>
            <person name="Richardson P."/>
        </authorList>
    </citation>
    <scope>NUCLEOTIDE SEQUENCE [LARGE SCALE GENOMIC DNA]</scope>
    <source>
        <strain evidence="6 7">HaA2</strain>
    </source>
</reference>
<proteinExistence type="predicted"/>
<sequence>MRGIRSVLRAAGGSGRSAMTTRRKSKLMSVHAGSTPSSFSRWSFSHRYRRPALLAGASALALMLAMPAHARSLNGAASTVSAPNIASDAAAQAAQQAAAAARQTQDSLTRAARAVQDMQVVQAAARAAAAARQTSATSPISVPNGLAVGGLDPNLAAGWSGANVPTEGVNASGQTQVGIRQTSAQAILNWNTFNVGAKTTLTFDQQGNSSWVALNRVTAATAPSQILGQIKADGQVYVINQSGIIFGGNSQINVGSLIASTANITDTQFSANGIYSTQSGSSYTPSFTAAGGKVVVEAGASISTSAPASVTSGGGFVLMIGSEVSNAGSISTPKGQTMLAAGDNFILRKGYGTDANQFSTTNGNEIATVIAAGSSAGRVTNSGIVLSQQGDITLAGRTVTQDGVLLSTTSVNQRGTIHLLNAASDASGSVTMTGNSVSAILPELDSDDTALNSQRDALIAASGLNPLAAQFNNLSPLTDRRDQSRIEIVTGGLVNFQNGSYTAAQGGQIAVSAGTRVFAETGATLDVSGVRDVLLPMSANRVEVNVQGNELRDSPVNRDNAALIGKNVWIDVRDLVLVAAGTGGYASDRYYTSGGLLEISGYLANTGHTIGEWAAVGGTITLSAPQVIAQQGAKFDISGGSVSYQGGWIYSTVLIGSDGRRYTVDTAPADMTFIAAGGSFVRTHIIQGEVAESLTEVWASPAGRDIIASYEAGYTVGRDAGRLNLSTPTAIFEADIIADIITGERQARARAEGVTDGYKQVQNAAPLEGTLGLARYDATANLVAVYGSDVRFSDVADITTGLSATAVLPSVRTNTAWIDADRINEAHLGGLDIGTSGTITIDRAITLADGGKINLNAAVVDIKADVTARSGSIVVDNVLAGAASGGRGAYAVLLKNGLSSITLYDGATLDLRGLWVNAAQADSDDPKQAFIDGGSVTLRSTHDVTLQEGSVIDVSSGAAILATGKTKGGRGGDVTLIADQQNSTVTANGLLTLDGTIRAYGVSGGGTLKLESGTAIAIGGKVLATDGVLGAGEAAPADLVLLEDYQVKAGEVLPASYSYQATWFEPGDTLTADARIQYVTLAADWTPPAPNLTFYSYTIKTGADQKGPSYNIYGSNAVTLPAGTVISIHANSMQYLAGYTLPAAVFPNGLPSVAPFTKTAAAGTLAPSDGTIAAGTLINAGSVLQRAAAVKEILQVDASLLQSGFSSYDINGRQGVVVAAGAQLDVAMPVYRLTDAAFSVATGEDPSRALSVWTPPEWTEDAGKSSLTQRGGASLTLRSNVGEGTLTTASGPISIQTGAVIRVDTGQSISLQAKDFTIDGTLTAPGGTISLTQASASLNQGIGDNKPGLVWIGDDAVLDVAARAVTATNARGETYGVVGNGGSILIGGAMDWETTGESSTLNAFVVIRPGALLDASGTSAVLDISGTGLAGTSAPLEVASNGGSIVIKSSNGIYLDGTLRAAAGGANAAGGTLALALEAPNYLRSSTSGDVLRHRELVIADIQGDSAIADADSMAEAKAALVTGTARLGVDRIKAGGFGTLSLLSDGLISFDGSVTLAMSQSLSLYAGAFALGANAAADSRVSLSGPYVRLAGVTRIAKDLYTLPAVRWDEGYGTPSQQSSSAVFSVAADLLDIRDRVVFGIHQSINTQAETYTLDRRGFALVDLLSRGDVRMLGGTGTKGAQLQTPGNVTVTAAQIYPATKTTGSITAGYIPGSDALLLAGSVLNILRYGDTDPDVPYSAFGALTLAADTINQGGVVRAPFGRIVLGSLSSGSVPQADTVHLLAGSITSVSGVGLVMPYGGTADGTSYTYNGATVAATSPTITLNGLHIEADAGSLIDLSGGGELTGAGFVSGRGGSVNILTTPLVNANPGYSYSAKGNQVYAIVPSSSVAYAPVVQEAGYGLPAVGRQITIPEGVPGLAAGTYTLMPATYALLPGAYRVELGSTVSPAVTGVAATGGGSYIVSAYLGVANTAIRASLPNRVIITAADQVRKHSSFNETTYNAYVLANAETNSVARGWMTVDAGGLYMQLAKARVADDRMQLMFDGALRIRAEAGSDGYSGAVSITGISEILATGQGATAGMVAASVSADELSKLDAARLILNAGYFGDIVLRSGARLSAAEIVFYSRSRSWAQERGAITIEEGATISTIGRGSTGTDTSAPYLVDSGMLIVSNGVITLLQGETTAADVDITIGACVTAGCNLTTTIASEGTIGLMTSGSVSFADNVSYGTRNLVLGLSAINLGSDASIAAASAAGRLPTGLTLNQAVLARLLAGNTAIGAPALETLALSARDAVNVFGDVTLDASTLERLVLATPAIYGYGAAGDTATIRAGEFVWTGSTLAPGAAMADRLGDSTLDIVANRVVLGYGLNTQPSTTTVDNRIALGFANVNITATDYVTSTNESTLGVYARQGAYDATTGYQYSGGNLTITAPLFTGAAGSVNTITAGGDIRVVGSGGTAGSVDELGATLKLTGATITVDTSVVLPSGRLELTAAGDIVLGDNSRLDLSGRAVVFFDVTKYSWGGDLVMTSTAGNISQAAGSVIDLSAQYNSGGTATVTALGASAGHVDLAGTFRGGATGTYDAGGTYVPYDAAELSVYAQTLADFAGLNARLNSSELFGARRFQIKQGSLVVGNEVKAREVEITLDGGSLTVNGTIDASGYQVGTIRLAAMGDLTINGTLDAHGTGMRFDSYGKIIESPNRAIVDLTTRMGTLTLTGNAAVDLRAGTNVMFGSGEYLNDGVARGTLTLNAPRLGGSGVAAGTRGNDGANDVAVNVQGTPLIRGAKTIAVNAFRIYDDAPLAAAPDVTGYKPQEITQSYLADLDNDSVAFINAALGNASLSARLAGLGSYHLRPGVDIVSKVSADNPNGDLTVAGDLDLSGYRYGPNADRNVNSATYGFGEPGAYNIRAVGNLNIHGSINDGFAPPPSTPDDVKGWLLEEGVVPYGGDLVLATAVTLETGTVFKKGVTLNYDLPASFGTLPSGTVLPVRATLASSLALSAGTVVQATIYNADGSVAYAAGMVLPNAVTLTAGMQLGAGTVLKSAASFAALVWPKGVPLPVDMTSTAQMTLAAGSLIPAQTNVKLVGGTAVDLRGTTGGIQGRNWALASMLAAGAKSSDLTLVAGADLGSANVRARNALGKGDIILADTHYVSRYASAGDVLNLSRAGAEALCAAVCNDYGYTVDDFIGKSEAEISALLWGTWEEIVYYYGMPANFWDPAQGNIELGLTQKGLDALMVVLGGYLPEGITNPSALLNKTWVQIATIYGDPNYTMFDFGLPDDFADPAQNYLGTISLPATTTVVAPSFSVVRTGTGDLSLVAAGSIKMQSLYGVYTAGTANAVDPSYNLARSVNVDGTLLGSTNADYATAALASYQAWYPDHGGNVLIAAGGDLIGDIYGQSARQSPSSVLTGNWLWRQGSGTAAVDQTIATSWWINFGTYVENTSYSNPSDIPDLIGFTGIGALGGGNITIRVGGDAGAITQRSSAGGQTSGVDRSQGLVVAVGSTGRVGADGSLTLTGGGDIDMRIAGALNPNLAITTSNDKQALGGSLINLRGTLAVTAASIGGIELLYGFRDSYDTRGADPYEATRSEARSGITVVPGDSAVYLQTAGDLVLGGVGDAGRSATPSSSAFSVDGVDYASGGGSWFTLWTDHTAINLISAGGNLTPTTSTTETWSIGSSNYNSDQNAADGWFTYPSILRAAALGGSIYYGIDALSFMRYDASAVYPTITLAPSATGSLEMLAADSIYAGHYAFSLSGTGTALPTPFNPAFAGYPSDGSIDVIVTNASPNGSHSSGSSNPINGSLFVFGPNDAKVALDRADDADPVRFYAREGDIVGLMTGETVTFGSGTTWLNASAPVVVRAGRDIVAAGLAPGVTVYGTALYGYSDGNLIVHSDADDVSIFSAGRDILYANIDIAGPGALEISAGRNLYQADKGVITSLGAIASGDTRPGASIALLAGVGEAGPDYENLAALYLDPARLAVAGVPLEDQFGKVAKTYEKELAAWLKERYGFTGTDAEALAYFGTLAPERQRIFLRQVYFAELTAGGREYNDSTSSRYGSYLRGRNVIAALFPDQDANGRPVVRAGDITLYGASGVRTQKGGDIQTLTPGGRTIIGIEGQVPPASAGLVTQGQGDIQLYSKGSILLGLSRIMTTFGGDIIAWSAEGDINAGRGSKTTVVYTPPRRVYDNYGNVSLSSQVPSSGAGIATLNPIPEVPAGDVDLIAPLGTIDAGEAGIRVSGNVNLAALQILNAANIQVQGSSTGIPTVQAPNMSAGLAASNATAATQQTAAPNTGAGNDRPSVIIVEFLGFGGGDGEPAQENKRRKDSERQTYNQNSAVQFVEFGAKP</sequence>
<dbReference type="Pfam" id="PF05860">
    <property type="entry name" value="TPS"/>
    <property type="match status" value="1"/>
</dbReference>
<dbReference type="InterPro" id="IPR012334">
    <property type="entry name" value="Pectin_lyas_fold"/>
</dbReference>
<name>Q2IVD8_RHOP2</name>
<dbReference type="InterPro" id="IPR008638">
    <property type="entry name" value="FhaB/CdiA-like_TPS"/>
</dbReference>
<dbReference type="InterPro" id="IPR021026">
    <property type="entry name" value="Filamn_hemagglutn_DUF3739"/>
</dbReference>
<dbReference type="PANTHER" id="PTHR12338">
    <property type="entry name" value="AUTOTRANSPORTER"/>
    <property type="match status" value="1"/>
</dbReference>
<dbReference type="GO" id="GO:0005576">
    <property type="term" value="C:extracellular region"/>
    <property type="evidence" value="ECO:0007669"/>
    <property type="project" value="UniProtKB-SubCell"/>
</dbReference>
<feature type="domain" description="Filamentous haemagglutinin FhaB/tRNA nuclease CdiA-like TPS" evidence="5">
    <location>
        <begin position="161"/>
        <end position="268"/>
    </location>
</feature>
<dbReference type="KEGG" id="rpb:RPB_3126"/>
<keyword evidence="3" id="KW-0732">Signal</keyword>